<evidence type="ECO:0000256" key="2">
    <source>
        <dbReference type="ARBA" id="ARBA00023163"/>
    </source>
</evidence>
<evidence type="ECO:0000313" key="6">
    <source>
        <dbReference type="Proteomes" id="UP001149954"/>
    </source>
</evidence>
<protein>
    <recommendedName>
        <fullName evidence="4">Zn(2)-C6 fungal-type domain-containing protein</fullName>
    </recommendedName>
</protein>
<dbReference type="PANTHER" id="PTHR38791:SF5">
    <property type="entry name" value="TRANSCRIPTION FACTOR DBAG-RELATED"/>
    <property type="match status" value="1"/>
</dbReference>
<proteinExistence type="predicted"/>
<evidence type="ECO:0000259" key="4">
    <source>
        <dbReference type="Pfam" id="PF00172"/>
    </source>
</evidence>
<keyword evidence="6" id="KW-1185">Reference proteome</keyword>
<keyword evidence="3" id="KW-0539">Nucleus</keyword>
<dbReference type="InterPro" id="IPR053175">
    <property type="entry name" value="DHMBA_Reg_Transcription_Factor"/>
</dbReference>
<evidence type="ECO:0000256" key="3">
    <source>
        <dbReference type="ARBA" id="ARBA00023242"/>
    </source>
</evidence>
<sequence>MPKLVSFFKSPRELAKRSFFIFPFESKLCQRVDELPEIAATADLSSEGIFTKCDQKFPHCGQCIRAREECQGYRDEWELVFHDQTTHTIKRSKKAWAKADGWETLRRSPPSRTPSLSSDEVGVNYFLFHFVVGGLSPSRGYLNYVPAVFNADGENPTLIASMAAVGLAALANSTQQRELSQQAYTKYWEAIDKVNAALGSSVESVKDSTLMSLISLGLFEQVSNFETWFRYIKGTVALVVSRGKSQFSSPAAIPMFNQVRADMCAACIHRLEPFPREMLELQEEANKQADNSSCSWLLGVLATRTVNLLSDVTAVTIKDSATLAHFMEESAVLQRDFQGVLGNFRTQEPYTTIRDYNGDPDLIYNSRYDLYRTTWAIRLWNNSRILQVIVCEIEFHLLSKALTTSLPPARQKQIAINLEAICQILKTLGDDILATVPQSLGAVLSPTEPRTSADLSSDPSANASASGGHLLMWCLYTVGKSPVTRGRTRKWIMKRLGDIGQKAGLPMALQFVNDIDEIYKAASMLESVDN</sequence>
<feature type="domain" description="Zn(2)-C6 fungal-type" evidence="4">
    <location>
        <begin position="51"/>
        <end position="75"/>
    </location>
</feature>
<keyword evidence="2" id="KW-0804">Transcription</keyword>
<dbReference type="EMBL" id="JAPWDS010000003">
    <property type="protein sequence ID" value="KAJ5503307.1"/>
    <property type="molecule type" value="Genomic_DNA"/>
</dbReference>
<keyword evidence="1" id="KW-0805">Transcription regulation</keyword>
<name>A0A9W9XTZ1_9EURO</name>
<reference evidence="5" key="1">
    <citation type="submission" date="2022-12" db="EMBL/GenBank/DDBJ databases">
        <authorList>
            <person name="Petersen C."/>
        </authorList>
    </citation>
    <scope>NUCLEOTIDE SEQUENCE</scope>
    <source>
        <strain evidence="5">IBT 29495</strain>
    </source>
</reference>
<gene>
    <name evidence="5" type="ORF">N7463_006181</name>
</gene>
<accession>A0A9W9XTZ1</accession>
<comment type="caution">
    <text evidence="5">The sequence shown here is derived from an EMBL/GenBank/DDBJ whole genome shotgun (WGS) entry which is preliminary data.</text>
</comment>
<dbReference type="AlphaFoldDB" id="A0A9W9XTZ1"/>
<dbReference type="InterPro" id="IPR001138">
    <property type="entry name" value="Zn2Cys6_DnaBD"/>
</dbReference>
<organism evidence="5 6">
    <name type="scientific">Penicillium fimorum</name>
    <dbReference type="NCBI Taxonomy" id="1882269"/>
    <lineage>
        <taxon>Eukaryota</taxon>
        <taxon>Fungi</taxon>
        <taxon>Dikarya</taxon>
        <taxon>Ascomycota</taxon>
        <taxon>Pezizomycotina</taxon>
        <taxon>Eurotiomycetes</taxon>
        <taxon>Eurotiomycetidae</taxon>
        <taxon>Eurotiales</taxon>
        <taxon>Aspergillaceae</taxon>
        <taxon>Penicillium</taxon>
    </lineage>
</organism>
<dbReference type="GO" id="GO:0000981">
    <property type="term" value="F:DNA-binding transcription factor activity, RNA polymerase II-specific"/>
    <property type="evidence" value="ECO:0007669"/>
    <property type="project" value="InterPro"/>
</dbReference>
<evidence type="ECO:0000313" key="5">
    <source>
        <dbReference type="EMBL" id="KAJ5503307.1"/>
    </source>
</evidence>
<dbReference type="Proteomes" id="UP001149954">
    <property type="component" value="Unassembled WGS sequence"/>
</dbReference>
<evidence type="ECO:0000256" key="1">
    <source>
        <dbReference type="ARBA" id="ARBA00023015"/>
    </source>
</evidence>
<dbReference type="OrthoDB" id="4220372at2759"/>
<dbReference type="PANTHER" id="PTHR38791">
    <property type="entry name" value="ZN(II)2CYS6 TRANSCRIPTION FACTOR (EUROFUNG)-RELATED-RELATED"/>
    <property type="match status" value="1"/>
</dbReference>
<dbReference type="Pfam" id="PF00172">
    <property type="entry name" value="Zn_clus"/>
    <property type="match status" value="1"/>
</dbReference>
<dbReference type="CDD" id="cd00067">
    <property type="entry name" value="GAL4"/>
    <property type="match status" value="1"/>
</dbReference>
<reference evidence="5" key="2">
    <citation type="journal article" date="2023" name="IMA Fungus">
        <title>Comparative genomic study of the Penicillium genus elucidates a diverse pangenome and 15 lateral gene transfer events.</title>
        <authorList>
            <person name="Petersen C."/>
            <person name="Sorensen T."/>
            <person name="Nielsen M.R."/>
            <person name="Sondergaard T.E."/>
            <person name="Sorensen J.L."/>
            <person name="Fitzpatrick D.A."/>
            <person name="Frisvad J.C."/>
            <person name="Nielsen K.L."/>
        </authorList>
    </citation>
    <scope>NUCLEOTIDE SEQUENCE</scope>
    <source>
        <strain evidence="5">IBT 29495</strain>
    </source>
</reference>
<dbReference type="GO" id="GO:0008270">
    <property type="term" value="F:zinc ion binding"/>
    <property type="evidence" value="ECO:0007669"/>
    <property type="project" value="InterPro"/>
</dbReference>